<protein>
    <recommendedName>
        <fullName evidence="4">Allene oxide cyclase barrel-like domain-containing protein</fullName>
    </recommendedName>
</protein>
<reference evidence="2 3" key="1">
    <citation type="submission" date="2019-06" db="EMBL/GenBank/DDBJ databases">
        <title>Sequencing the genomes of 1000 actinobacteria strains.</title>
        <authorList>
            <person name="Klenk H.-P."/>
        </authorList>
    </citation>
    <scope>NUCLEOTIDE SEQUENCE [LARGE SCALE GENOMIC DNA]</scope>
    <source>
        <strain evidence="2 3">DSM 12362</strain>
    </source>
</reference>
<evidence type="ECO:0000313" key="2">
    <source>
        <dbReference type="EMBL" id="TQM96832.1"/>
    </source>
</evidence>
<comment type="caution">
    <text evidence="2">The sequence shown here is derived from an EMBL/GenBank/DDBJ whole genome shotgun (WGS) entry which is preliminary data.</text>
</comment>
<organism evidence="2 3">
    <name type="scientific">Ornithinimicrobium humiphilum</name>
    <dbReference type="NCBI Taxonomy" id="125288"/>
    <lineage>
        <taxon>Bacteria</taxon>
        <taxon>Bacillati</taxon>
        <taxon>Actinomycetota</taxon>
        <taxon>Actinomycetes</taxon>
        <taxon>Micrococcales</taxon>
        <taxon>Ornithinimicrobiaceae</taxon>
        <taxon>Ornithinimicrobium</taxon>
    </lineage>
</organism>
<keyword evidence="1" id="KW-0732">Signal</keyword>
<dbReference type="RefSeq" id="WP_141818398.1">
    <property type="nucleotide sequence ID" value="NZ_BAAAIL010000004.1"/>
</dbReference>
<sequence>MMISIASLALALAASLPTAAAVSTAAPDDTAAQGREVIQFSMVGADAESIQVIGSEGDLVLWEEVLVSVYQRSDEAAGTMLMGSTVYACPEGTEYGDLACEFRSWTNRNGYDMTVTADNALNAVSVSGALDVYDPETFEIIGQEDVELTFTGVGKQSRLIQDNGKGWERSSLATGHIGAAAWVDVPSSIFSVRYHYVL</sequence>
<evidence type="ECO:0008006" key="4">
    <source>
        <dbReference type="Google" id="ProtNLM"/>
    </source>
</evidence>
<dbReference type="Proteomes" id="UP000315133">
    <property type="component" value="Unassembled WGS sequence"/>
</dbReference>
<proteinExistence type="predicted"/>
<evidence type="ECO:0000313" key="3">
    <source>
        <dbReference type="Proteomes" id="UP000315133"/>
    </source>
</evidence>
<evidence type="ECO:0000256" key="1">
    <source>
        <dbReference type="SAM" id="SignalP"/>
    </source>
</evidence>
<name>A0A543KP32_9MICO</name>
<feature type="signal peptide" evidence="1">
    <location>
        <begin position="1"/>
        <end position="20"/>
    </location>
</feature>
<keyword evidence="3" id="KW-1185">Reference proteome</keyword>
<accession>A0A543KP32</accession>
<dbReference type="AlphaFoldDB" id="A0A543KP32"/>
<gene>
    <name evidence="2" type="ORF">FB476_1724</name>
</gene>
<feature type="chain" id="PRO_5039149654" description="Allene oxide cyclase barrel-like domain-containing protein" evidence="1">
    <location>
        <begin position="21"/>
        <end position="198"/>
    </location>
</feature>
<dbReference type="EMBL" id="VFPU01000001">
    <property type="protein sequence ID" value="TQM96832.1"/>
    <property type="molecule type" value="Genomic_DNA"/>
</dbReference>